<dbReference type="Proteomes" id="UP000249828">
    <property type="component" value="Unassembled WGS sequence"/>
</dbReference>
<reference evidence="1 2" key="1">
    <citation type="submission" date="2017-11" db="EMBL/GenBank/DDBJ databases">
        <title>Draft genome sequence of Enterococcus plantarum TRW2 strain isolated from lettuce.</title>
        <authorList>
            <person name="Kim E.B."/>
            <person name="Marco M.L."/>
            <person name="Williams T.R."/>
            <person name="You I.H."/>
        </authorList>
    </citation>
    <scope>NUCLEOTIDE SEQUENCE [LARGE SCALE GENOMIC DNA]</scope>
    <source>
        <strain evidence="1 2">TRW2</strain>
    </source>
</reference>
<organism evidence="1 2">
    <name type="scientific">Enterococcus plantarum</name>
    <dbReference type="NCBI Taxonomy" id="1077675"/>
    <lineage>
        <taxon>Bacteria</taxon>
        <taxon>Bacillati</taxon>
        <taxon>Bacillota</taxon>
        <taxon>Bacilli</taxon>
        <taxon>Lactobacillales</taxon>
        <taxon>Enterococcaceae</taxon>
        <taxon>Enterococcus</taxon>
    </lineage>
</organism>
<evidence type="ECO:0008006" key="3">
    <source>
        <dbReference type="Google" id="ProtNLM"/>
    </source>
</evidence>
<dbReference type="EMBL" id="PIEU01000124">
    <property type="protein sequence ID" value="PZL70120.1"/>
    <property type="molecule type" value="Genomic_DNA"/>
</dbReference>
<proteinExistence type="predicted"/>
<sequence length="349" mass="40172">MMKRGIDREKLEQIFKEIPKFNYVLNSKIASIFGTEIEVAKDSNTSEEHTFEFKQFLFSKNGNGKTNFSELKKVLREKEIFGKAYLFFDPGEEGSKPCLYYLGNDAVNVFIPKKPDAIINEVSYYTVGEPDVPDEINWSKHPKGYIRDDNGYIISKENMLIFDSDSYVLNSDLMQLQNLLQINRKVNESTTYRDYGNVFVFPKGKISGALSATGHRIKDEVNKAVQKMRNKVASLIKKNNTKDSNVIMLDEQYEKIEQVKPLTVIKDYEFYWKKQDDIISSVVNFPTILLNLGEASGNISKEALIKDARANFLYPLKNDTANVLSMLCDKLFNEEGYYIRFADFEDTKV</sequence>
<name>A0A2W3YYQ6_9ENTE</name>
<keyword evidence="2" id="KW-1185">Reference proteome</keyword>
<evidence type="ECO:0000313" key="1">
    <source>
        <dbReference type="EMBL" id="PZL70120.1"/>
    </source>
</evidence>
<comment type="caution">
    <text evidence="1">The sequence shown here is derived from an EMBL/GenBank/DDBJ whole genome shotgun (WGS) entry which is preliminary data.</text>
</comment>
<gene>
    <name evidence="1" type="ORF">CI088_15845</name>
</gene>
<protein>
    <recommendedName>
        <fullName evidence="3">Phage portal protein</fullName>
    </recommendedName>
</protein>
<evidence type="ECO:0000313" key="2">
    <source>
        <dbReference type="Proteomes" id="UP000249828"/>
    </source>
</evidence>
<dbReference type="AlphaFoldDB" id="A0A2W3YYQ6"/>
<accession>A0A2W3YYQ6</accession>